<dbReference type="RefSeq" id="WP_197162588.1">
    <property type="nucleotide sequence ID" value="NZ_JADZGI010000001.1"/>
</dbReference>
<dbReference type="InterPro" id="IPR016181">
    <property type="entry name" value="Acyl_CoA_acyltransferase"/>
</dbReference>
<reference evidence="4" key="1">
    <citation type="submission" date="2020-11" db="EMBL/GenBank/DDBJ databases">
        <title>Novosphingobium aureum sp. nov., a marine bacterium isolated from sediment of a salt flat.</title>
        <authorList>
            <person name="Yoo Y."/>
            <person name="Kim J.-J."/>
        </authorList>
    </citation>
    <scope>NUCLEOTIDE SEQUENCE</scope>
    <source>
        <strain evidence="4">YJ-S2-02</strain>
    </source>
</reference>
<dbReference type="EMBL" id="JADZGI010000001">
    <property type="protein sequence ID" value="MBH0112809.1"/>
    <property type="molecule type" value="Genomic_DNA"/>
</dbReference>
<accession>A0A931MKT9</accession>
<gene>
    <name evidence="4" type="ORF">I5E68_07575</name>
</gene>
<sequence length="140" mass="15143">MARLSNVLERLTGDSGTSSFDPTDLAGEGAVLLLARTKTGTVTGCGAYRPLAPGVAEIKRMYAEAGCGAVLLAELERRAFEDDGYTVLRLSTRRVNTRAITFYQRHGYRECAPWGRYVGRAISICLEKRVPQSVSAPASS</sequence>
<feature type="domain" description="N-acetyltransferase" evidence="3">
    <location>
        <begin position="1"/>
        <end position="131"/>
    </location>
</feature>
<evidence type="ECO:0000256" key="1">
    <source>
        <dbReference type="ARBA" id="ARBA00022679"/>
    </source>
</evidence>
<organism evidence="4 5">
    <name type="scientific">Novosphingobium aureum</name>
    <dbReference type="NCBI Taxonomy" id="2792964"/>
    <lineage>
        <taxon>Bacteria</taxon>
        <taxon>Pseudomonadati</taxon>
        <taxon>Pseudomonadota</taxon>
        <taxon>Alphaproteobacteria</taxon>
        <taxon>Sphingomonadales</taxon>
        <taxon>Sphingomonadaceae</taxon>
        <taxon>Novosphingobium</taxon>
    </lineage>
</organism>
<proteinExistence type="predicted"/>
<dbReference type="GO" id="GO:0016747">
    <property type="term" value="F:acyltransferase activity, transferring groups other than amino-acyl groups"/>
    <property type="evidence" value="ECO:0007669"/>
    <property type="project" value="InterPro"/>
</dbReference>
<evidence type="ECO:0000313" key="5">
    <source>
        <dbReference type="Proteomes" id="UP000617634"/>
    </source>
</evidence>
<dbReference type="PANTHER" id="PTHR43877:SF2">
    <property type="entry name" value="AMINOALKYLPHOSPHONATE N-ACETYLTRANSFERASE-RELATED"/>
    <property type="match status" value="1"/>
</dbReference>
<name>A0A931MKT9_9SPHN</name>
<keyword evidence="5" id="KW-1185">Reference proteome</keyword>
<keyword evidence="1" id="KW-0808">Transferase</keyword>
<dbReference type="PANTHER" id="PTHR43877">
    <property type="entry name" value="AMINOALKYLPHOSPHONATE N-ACETYLTRANSFERASE-RELATED-RELATED"/>
    <property type="match status" value="1"/>
</dbReference>
<protein>
    <submittedName>
        <fullName evidence="4">GNAT family N-acetyltransferase</fullName>
    </submittedName>
</protein>
<evidence type="ECO:0000259" key="3">
    <source>
        <dbReference type="PROSITE" id="PS51186"/>
    </source>
</evidence>
<dbReference type="SUPFAM" id="SSF55729">
    <property type="entry name" value="Acyl-CoA N-acyltransferases (Nat)"/>
    <property type="match status" value="1"/>
</dbReference>
<dbReference type="PROSITE" id="PS51186">
    <property type="entry name" value="GNAT"/>
    <property type="match status" value="1"/>
</dbReference>
<comment type="caution">
    <text evidence="4">The sequence shown here is derived from an EMBL/GenBank/DDBJ whole genome shotgun (WGS) entry which is preliminary data.</text>
</comment>
<dbReference type="Proteomes" id="UP000617634">
    <property type="component" value="Unassembled WGS sequence"/>
</dbReference>
<dbReference type="InterPro" id="IPR050832">
    <property type="entry name" value="Bact_Acetyltransf"/>
</dbReference>
<dbReference type="Pfam" id="PF00583">
    <property type="entry name" value="Acetyltransf_1"/>
    <property type="match status" value="1"/>
</dbReference>
<evidence type="ECO:0000256" key="2">
    <source>
        <dbReference type="ARBA" id="ARBA00023315"/>
    </source>
</evidence>
<dbReference type="AlphaFoldDB" id="A0A931MKT9"/>
<dbReference type="InterPro" id="IPR000182">
    <property type="entry name" value="GNAT_dom"/>
</dbReference>
<dbReference type="Gene3D" id="3.40.630.30">
    <property type="match status" value="1"/>
</dbReference>
<evidence type="ECO:0000313" key="4">
    <source>
        <dbReference type="EMBL" id="MBH0112809.1"/>
    </source>
</evidence>
<keyword evidence="2" id="KW-0012">Acyltransferase</keyword>